<gene>
    <name evidence="12" type="ORF">APAL1065_LOCUS21293</name>
</gene>
<feature type="region of interest" description="Disordered" evidence="9">
    <location>
        <begin position="1"/>
        <end position="62"/>
    </location>
</feature>
<feature type="compositionally biased region" description="Acidic residues" evidence="9">
    <location>
        <begin position="174"/>
        <end position="185"/>
    </location>
</feature>
<feature type="transmembrane region" description="Helical" evidence="10">
    <location>
        <begin position="294"/>
        <end position="319"/>
    </location>
</feature>
<feature type="transmembrane region" description="Helical" evidence="10">
    <location>
        <begin position="642"/>
        <end position="661"/>
    </location>
</feature>
<keyword evidence="6 10" id="KW-0472">Membrane</keyword>
<evidence type="ECO:0000256" key="5">
    <source>
        <dbReference type="ARBA" id="ARBA00023065"/>
    </source>
</evidence>
<dbReference type="EMBL" id="HBHT01031695">
    <property type="protein sequence ID" value="CAD9983773.1"/>
    <property type="molecule type" value="Transcribed_RNA"/>
</dbReference>
<dbReference type="GO" id="GO:0030322">
    <property type="term" value="P:stabilization of membrane potential"/>
    <property type="evidence" value="ECO:0007669"/>
    <property type="project" value="TreeGrafter"/>
</dbReference>
<feature type="compositionally biased region" description="Acidic residues" evidence="9">
    <location>
        <begin position="50"/>
        <end position="60"/>
    </location>
</feature>
<dbReference type="AlphaFoldDB" id="A0A7S2YM95"/>
<evidence type="ECO:0000256" key="8">
    <source>
        <dbReference type="RuleBase" id="RU003857"/>
    </source>
</evidence>
<keyword evidence="7 8" id="KW-0407">Ion channel</keyword>
<dbReference type="GO" id="GO:0015271">
    <property type="term" value="F:outward rectifier potassium channel activity"/>
    <property type="evidence" value="ECO:0007669"/>
    <property type="project" value="TreeGrafter"/>
</dbReference>
<protein>
    <recommendedName>
        <fullName evidence="11">Potassium channel domain-containing protein</fullName>
    </recommendedName>
</protein>
<dbReference type="SUPFAM" id="SSF81324">
    <property type="entry name" value="Voltage-gated potassium channels"/>
    <property type="match status" value="2"/>
</dbReference>
<feature type="compositionally biased region" description="Basic and acidic residues" evidence="9">
    <location>
        <begin position="7"/>
        <end position="24"/>
    </location>
</feature>
<proteinExistence type="inferred from homology"/>
<sequence length="756" mass="84375">MSSGRSARRDSKVELGSTQEKEEAPETCFDSTHSLSDSSSGEVSAMHEDCLDENDEEEEKPIEYPLEFVGSAEEKSEVTNAHEEVSGSRRYYSMINGDSARIIKQGSTIPAPPDDLEVTPRARNSRPKIKLNTNGVEKVDNLDLSSDGPDEEEEDHIQHRTNNSKRGERGPQYDSEESCSDEEIGDKDHTQHTLATVGTSSGRIGSEESFRYDARKSGSDGVGGFRSSNLGTSANTTNLVSAETIFEDELSLRGSFVRSSSNRHLMFKRHGKNFRRLMKSKCARNIITKFPRTLAVFGGIILPLWMLNFLSLIFGVWLASKESPGEIKHNDEELVKEARANLTSQSVTAITSVAPRLCAELYIKNEDHEMIDFAQKVTDLVEGLVDHLDQGQADLFSAVSQERAAQINFTEWYTYMTDCGESVRIYADAMLELTSAAERASAGVDLSFNWIRCHEDANGKLDAFLSDRLPIRELSLEAQSETYKQFWDEDRESLEKEYYQQYIDEGFPEEEAFALAVNSSLTEATGGDGCTLNGPGAAFFWFTVMTTIGYGNQAPDSTAGRTLLYTLGFVSILAFGGILATAGTVSAAVFDDIAVRYGLKVLTKPWCACFVWGSLYYGWMAFIAWAAQAWKKNRVEGPFDFGDGYWFAYLSTTTIGLGDVYLEPHVIIGSDLLYFPIMMLTGFVFLAAFLGKFRDLVMYVLKSKRATFIESLLMQMQRNEDDDGARTRMAGRMFVTEGHDSRQRFDFNMDDTTDDD</sequence>
<dbReference type="PANTHER" id="PTHR11003:SF10">
    <property type="entry name" value="POTASSIUM CHANNEL DOMAIN-CONTAINING PROTEIN"/>
    <property type="match status" value="1"/>
</dbReference>
<evidence type="ECO:0000256" key="10">
    <source>
        <dbReference type="SAM" id="Phobius"/>
    </source>
</evidence>
<feature type="transmembrane region" description="Helical" evidence="10">
    <location>
        <begin position="610"/>
        <end position="630"/>
    </location>
</feature>
<dbReference type="Gene3D" id="1.10.287.70">
    <property type="match status" value="1"/>
</dbReference>
<dbReference type="PANTHER" id="PTHR11003">
    <property type="entry name" value="POTASSIUM CHANNEL, SUBFAMILY K"/>
    <property type="match status" value="1"/>
</dbReference>
<name>A0A7S2YM95_9STRA</name>
<feature type="compositionally biased region" description="Polar residues" evidence="9">
    <location>
        <begin position="192"/>
        <end position="203"/>
    </location>
</feature>
<comment type="similarity">
    <text evidence="8">Belongs to the two pore domain potassium channel (TC 1.A.1.8) family.</text>
</comment>
<organism evidence="12">
    <name type="scientific">Entomoneis paludosa</name>
    <dbReference type="NCBI Taxonomy" id="265537"/>
    <lineage>
        <taxon>Eukaryota</taxon>
        <taxon>Sar</taxon>
        <taxon>Stramenopiles</taxon>
        <taxon>Ochrophyta</taxon>
        <taxon>Bacillariophyta</taxon>
        <taxon>Bacillariophyceae</taxon>
        <taxon>Bacillariophycidae</taxon>
        <taxon>Entomoneidaceae</taxon>
        <taxon>Entomoneis</taxon>
    </lineage>
</organism>
<dbReference type="InterPro" id="IPR013099">
    <property type="entry name" value="K_chnl_dom"/>
</dbReference>
<reference evidence="12" key="1">
    <citation type="submission" date="2021-01" db="EMBL/GenBank/DDBJ databases">
        <authorList>
            <person name="Corre E."/>
            <person name="Pelletier E."/>
            <person name="Niang G."/>
            <person name="Scheremetjew M."/>
            <person name="Finn R."/>
            <person name="Kale V."/>
            <person name="Holt S."/>
            <person name="Cochrane G."/>
            <person name="Meng A."/>
            <person name="Brown T."/>
            <person name="Cohen L."/>
        </authorList>
    </citation>
    <scope>NUCLEOTIDE SEQUENCE</scope>
    <source>
        <strain evidence="12">CCMP125</strain>
    </source>
</reference>
<dbReference type="GO" id="GO:0005886">
    <property type="term" value="C:plasma membrane"/>
    <property type="evidence" value="ECO:0007669"/>
    <property type="project" value="TreeGrafter"/>
</dbReference>
<keyword evidence="4 10" id="KW-1133">Transmembrane helix</keyword>
<evidence type="ECO:0000256" key="7">
    <source>
        <dbReference type="ARBA" id="ARBA00023303"/>
    </source>
</evidence>
<dbReference type="PRINTS" id="PR01333">
    <property type="entry name" value="2POREKCHANEL"/>
</dbReference>
<evidence type="ECO:0000256" key="2">
    <source>
        <dbReference type="ARBA" id="ARBA00022448"/>
    </source>
</evidence>
<feature type="compositionally biased region" description="Low complexity" evidence="9">
    <location>
        <begin position="31"/>
        <end position="40"/>
    </location>
</feature>
<keyword evidence="3 8" id="KW-0812">Transmembrane</keyword>
<feature type="transmembrane region" description="Helical" evidence="10">
    <location>
        <begin position="673"/>
        <end position="693"/>
    </location>
</feature>
<keyword evidence="2 8" id="KW-0813">Transport</keyword>
<dbReference type="InterPro" id="IPR003280">
    <property type="entry name" value="2pore_dom_K_chnl"/>
</dbReference>
<feature type="compositionally biased region" description="Basic and acidic residues" evidence="9">
    <location>
        <begin position="205"/>
        <end position="218"/>
    </location>
</feature>
<feature type="domain" description="Potassium channel" evidence="11">
    <location>
        <begin position="534"/>
        <end position="584"/>
    </location>
</feature>
<evidence type="ECO:0000256" key="1">
    <source>
        <dbReference type="ARBA" id="ARBA00004141"/>
    </source>
</evidence>
<evidence type="ECO:0000256" key="9">
    <source>
        <dbReference type="SAM" id="MobiDB-lite"/>
    </source>
</evidence>
<dbReference type="Pfam" id="PF07885">
    <property type="entry name" value="Ion_trans_2"/>
    <property type="match status" value="1"/>
</dbReference>
<evidence type="ECO:0000313" key="12">
    <source>
        <dbReference type="EMBL" id="CAD9983773.1"/>
    </source>
</evidence>
<evidence type="ECO:0000256" key="6">
    <source>
        <dbReference type="ARBA" id="ARBA00023136"/>
    </source>
</evidence>
<evidence type="ECO:0000256" key="4">
    <source>
        <dbReference type="ARBA" id="ARBA00022989"/>
    </source>
</evidence>
<dbReference type="GO" id="GO:0022841">
    <property type="term" value="F:potassium ion leak channel activity"/>
    <property type="evidence" value="ECO:0007669"/>
    <property type="project" value="TreeGrafter"/>
</dbReference>
<feature type="transmembrane region" description="Helical" evidence="10">
    <location>
        <begin position="563"/>
        <end position="590"/>
    </location>
</feature>
<evidence type="ECO:0000259" key="11">
    <source>
        <dbReference type="Pfam" id="PF07885"/>
    </source>
</evidence>
<accession>A0A7S2YM95</accession>
<feature type="region of interest" description="Disordered" evidence="9">
    <location>
        <begin position="103"/>
        <end position="226"/>
    </location>
</feature>
<comment type="subcellular location">
    <subcellularLocation>
        <location evidence="1">Membrane</location>
        <topology evidence="1">Multi-pass membrane protein</topology>
    </subcellularLocation>
</comment>
<evidence type="ECO:0000256" key="3">
    <source>
        <dbReference type="ARBA" id="ARBA00022692"/>
    </source>
</evidence>
<keyword evidence="5 8" id="KW-0406">Ion transport</keyword>
<feature type="transmembrane region" description="Helical" evidence="10">
    <location>
        <begin position="532"/>
        <end position="551"/>
    </location>
</feature>